<comment type="cofactor">
    <cofactor evidence="12">
        <name>[2Fe-2S] cluster</name>
        <dbReference type="ChEBI" id="CHEBI:190135"/>
    </cofactor>
    <text evidence="12">Binds 1 [2Fe-2S] cluster per subunit.</text>
</comment>
<comment type="cofactor">
    <cofactor evidence="1 12">
        <name>[4Fe-4S] cluster</name>
        <dbReference type="ChEBI" id="CHEBI:49883"/>
    </cofactor>
</comment>
<evidence type="ECO:0000259" key="15">
    <source>
        <dbReference type="PROSITE" id="PS51839"/>
    </source>
</evidence>
<dbReference type="PANTHER" id="PTHR43105:SF13">
    <property type="entry name" value="NADH-UBIQUINONE OXIDOREDUCTASE 75 KDA SUBUNIT, MITOCHONDRIAL"/>
    <property type="match status" value="1"/>
</dbReference>
<dbReference type="RefSeq" id="WP_058356700.1">
    <property type="nucleotide sequence ID" value="NZ_CABKVG010000009.1"/>
</dbReference>
<dbReference type="Gene3D" id="3.30.70.20">
    <property type="match status" value="1"/>
</dbReference>
<keyword evidence="17" id="KW-1185">Reference proteome</keyword>
<dbReference type="PROSITE" id="PS00641">
    <property type="entry name" value="COMPLEX1_75K_1"/>
    <property type="match status" value="1"/>
</dbReference>
<dbReference type="InterPro" id="IPR036010">
    <property type="entry name" value="2Fe-2S_ferredoxin-like_sf"/>
</dbReference>
<accession>A0ABY4DY26</accession>
<dbReference type="Proteomes" id="UP000832011">
    <property type="component" value="Chromosome"/>
</dbReference>
<name>A0ABY4DY26_9NEIS</name>
<evidence type="ECO:0000259" key="13">
    <source>
        <dbReference type="PROSITE" id="PS51085"/>
    </source>
</evidence>
<dbReference type="InterPro" id="IPR054351">
    <property type="entry name" value="NADH_UbQ_OxRdtase_ferredoxin"/>
</dbReference>
<dbReference type="PROSITE" id="PS51669">
    <property type="entry name" value="4FE4S_MOW_BIS_MGD"/>
    <property type="match status" value="1"/>
</dbReference>
<dbReference type="InterPro" id="IPR050123">
    <property type="entry name" value="Prok_molybdopt-oxidoreductase"/>
</dbReference>
<dbReference type="InterPro" id="IPR000283">
    <property type="entry name" value="NADH_UbQ_OxRdtase_75kDa_su_CS"/>
</dbReference>
<evidence type="ECO:0000256" key="7">
    <source>
        <dbReference type="ARBA" id="ARBA00022967"/>
    </source>
</evidence>
<evidence type="ECO:0000256" key="11">
    <source>
        <dbReference type="ARBA" id="ARBA00047712"/>
    </source>
</evidence>
<dbReference type="SUPFAM" id="SSF54862">
    <property type="entry name" value="4Fe-4S ferredoxins"/>
    <property type="match status" value="1"/>
</dbReference>
<evidence type="ECO:0000256" key="12">
    <source>
        <dbReference type="RuleBase" id="RU003525"/>
    </source>
</evidence>
<comment type="function">
    <text evidence="12">NDH-1 shuttles electrons from NADH, via FMN and iron-sulfur (Fe-S) centers, to quinones in the respiratory chain. Couples the redox reaction to proton translocation (for every two electrons transferred, four hydrogen ions are translocated across the cytoplasmic membrane), and thus conserves the redox energy in a proton gradient.</text>
</comment>
<evidence type="ECO:0000256" key="6">
    <source>
        <dbReference type="ARBA" id="ARBA00022723"/>
    </source>
</evidence>
<keyword evidence="4 12" id="KW-0001">2Fe-2S</keyword>
<evidence type="ECO:0000256" key="1">
    <source>
        <dbReference type="ARBA" id="ARBA00001966"/>
    </source>
</evidence>
<dbReference type="Pfam" id="PF10588">
    <property type="entry name" value="NADH-G_4Fe-4S_3"/>
    <property type="match status" value="1"/>
</dbReference>
<dbReference type="Gene3D" id="3.40.50.740">
    <property type="match status" value="2"/>
</dbReference>
<keyword evidence="6 12" id="KW-0479">Metal-binding</keyword>
<evidence type="ECO:0000256" key="3">
    <source>
        <dbReference type="ARBA" id="ARBA00022485"/>
    </source>
</evidence>
<dbReference type="InterPro" id="IPR006656">
    <property type="entry name" value="Mopterin_OxRdtase"/>
</dbReference>
<keyword evidence="8 12" id="KW-0408">Iron</keyword>
<dbReference type="InterPro" id="IPR006963">
    <property type="entry name" value="Mopterin_OxRdtase_4Fe-4S_dom"/>
</dbReference>
<dbReference type="SUPFAM" id="SSF50692">
    <property type="entry name" value="ADC-like"/>
    <property type="match status" value="1"/>
</dbReference>
<dbReference type="Gene3D" id="2.40.40.20">
    <property type="match status" value="1"/>
</dbReference>
<sequence>MLQIEIDGKELSVEQGSTVIEAALKSGTYIPHFCYHKKLSIAANCRMCLVEVEKQRKPLPACATPVTDGMKVYTQSEVAKKAQKGVMEFLLINHPLDCPICDQGGECQLQDLSVGYGKSTGRYEEAKRSVIGKDMGPLVSAAEMSRCIHCTRCVRFTDEIAGWQELAMTNRGEFSEIEPMRGKTLETELSGNVIDLCPVGALTSKPFRYDARSWELSRRKSISAHDALGSNLIIQVKSHQVRRVLPLENEAINECWLSDRDRFAYEGLNHAERLAQPMIKHGGEWHETDWQTALAYVAKGLQGVSADHGANAISVFANANSTVEELLLAKQLAAGLGVNSIDTRMRQQDFSLDAAQQGALWLGQSINDFGSSNAVLVVGSNLRQEQPLLTARIRQAVKEGMGLSVIGSSEQQLRMHAAQHIAHPATWVEVLNQLAAPAADASEFIAATAKQLAEGEKTSIVLGADAINHPQFAQIYAAAQALAAATNSVLGVLPQAANSVGAEAIGFKAANGAVNPVSALNGSQKAVMLLNIEPDMDWAGSEAAKQALLQAQTVIALTPFQSESLRELADVMLPVTPATETSGSFVSMEGRLQSFHGVVKPYAQSRPMWKVLRVLGNELALDGFDYTSSEEVLARACINSDSIVSKLNNQVQNPAANNLQAASTLVRVGGVGIYQTDSVVRRSAPLQATVHAAVPAASVHPKTLAALQLADAAQVVVKSGAASVVVAVVADETVAENVVSLPLHPQNKVLGAMNNAIELGRG</sequence>
<dbReference type="Pfam" id="PF22117">
    <property type="entry name" value="Fer4_Nqo3"/>
    <property type="match status" value="1"/>
</dbReference>
<evidence type="ECO:0000313" key="16">
    <source>
        <dbReference type="EMBL" id="UOO87859.1"/>
    </source>
</evidence>
<evidence type="ECO:0000256" key="10">
    <source>
        <dbReference type="ARBA" id="ARBA00023027"/>
    </source>
</evidence>
<dbReference type="EC" id="7.1.1.-" evidence="12"/>
<reference evidence="16 17" key="1">
    <citation type="journal article" date="2022" name="Res Sq">
        <title>Evolution of multicellular longitudinally dividing oral cavity symbionts (Neisseriaceae).</title>
        <authorList>
            <person name="Nyongesa S."/>
            <person name="Weber P."/>
            <person name="Bernet E."/>
            <person name="Pullido F."/>
            <person name="Nieckarz M."/>
            <person name="Delaby M."/>
            <person name="Nieves C."/>
            <person name="Viehboeck T."/>
            <person name="Krause N."/>
            <person name="Rivera-Millot A."/>
            <person name="Nakamura A."/>
            <person name="Vischer N."/>
            <person name="VanNieuwenhze M."/>
            <person name="Brun Y."/>
            <person name="Cava F."/>
            <person name="Bulgheresi S."/>
            <person name="Veyrier F."/>
        </authorList>
    </citation>
    <scope>NUCLEOTIDE SEQUENCE [LARGE SCALE GENOMIC DNA]</scope>
    <source>
        <strain evidence="16 17">SN4</strain>
    </source>
</reference>
<dbReference type="PROSITE" id="PS51085">
    <property type="entry name" value="2FE2S_FER_2"/>
    <property type="match status" value="1"/>
</dbReference>
<keyword evidence="7 12" id="KW-1278">Translocase</keyword>
<dbReference type="Gene3D" id="3.40.228.10">
    <property type="entry name" value="Dimethylsulfoxide Reductase, domain 2"/>
    <property type="match status" value="1"/>
</dbReference>
<feature type="domain" description="4Fe-4S His(Cys)3-ligated-type" evidence="15">
    <location>
        <begin position="78"/>
        <end position="117"/>
    </location>
</feature>
<dbReference type="SUPFAM" id="SSF54292">
    <property type="entry name" value="2Fe-2S ferredoxin-like"/>
    <property type="match status" value="1"/>
</dbReference>
<evidence type="ECO:0000313" key="17">
    <source>
        <dbReference type="Proteomes" id="UP000832011"/>
    </source>
</evidence>
<evidence type="ECO:0000256" key="2">
    <source>
        <dbReference type="ARBA" id="ARBA00005404"/>
    </source>
</evidence>
<feature type="domain" description="4Fe-4S Mo/W bis-MGD-type" evidence="14">
    <location>
        <begin position="216"/>
        <end position="272"/>
    </location>
</feature>
<dbReference type="Pfam" id="PF01568">
    <property type="entry name" value="Molydop_binding"/>
    <property type="match status" value="1"/>
</dbReference>
<dbReference type="Pfam" id="PF00384">
    <property type="entry name" value="Molybdopterin"/>
    <property type="match status" value="1"/>
</dbReference>
<feature type="domain" description="2Fe-2S ferredoxin-type" evidence="13">
    <location>
        <begin position="1"/>
        <end position="78"/>
    </location>
</feature>
<dbReference type="PANTHER" id="PTHR43105">
    <property type="entry name" value="RESPIRATORY NITRATE REDUCTASE"/>
    <property type="match status" value="1"/>
</dbReference>
<evidence type="ECO:0000256" key="5">
    <source>
        <dbReference type="ARBA" id="ARBA00022719"/>
    </source>
</evidence>
<dbReference type="SMART" id="SM00929">
    <property type="entry name" value="NADH-G_4Fe-4S_3"/>
    <property type="match status" value="1"/>
</dbReference>
<comment type="similarity">
    <text evidence="2 12">Belongs to the complex I 75 kDa subunit family.</text>
</comment>
<dbReference type="EMBL" id="CP091511">
    <property type="protein sequence ID" value="UOO87859.1"/>
    <property type="molecule type" value="Genomic_DNA"/>
</dbReference>
<proteinExistence type="inferred from homology"/>
<dbReference type="InterPro" id="IPR009010">
    <property type="entry name" value="Asp_de-COase-like_dom_sf"/>
</dbReference>
<keyword evidence="3 12" id="KW-0004">4Fe-4S</keyword>
<evidence type="ECO:0000256" key="9">
    <source>
        <dbReference type="ARBA" id="ARBA00023014"/>
    </source>
</evidence>
<dbReference type="Pfam" id="PF13510">
    <property type="entry name" value="Fer2_4"/>
    <property type="match status" value="1"/>
</dbReference>
<keyword evidence="10 12" id="KW-0520">NAD</keyword>
<dbReference type="CDD" id="cd00207">
    <property type="entry name" value="fer2"/>
    <property type="match status" value="1"/>
</dbReference>
<dbReference type="SUPFAM" id="SSF53706">
    <property type="entry name" value="Formate dehydrogenase/DMSO reductase, domains 1-3"/>
    <property type="match status" value="1"/>
</dbReference>
<dbReference type="InterPro" id="IPR001041">
    <property type="entry name" value="2Fe-2S_ferredoxin-type"/>
</dbReference>
<dbReference type="Pfam" id="PF22151">
    <property type="entry name" value="Fer4_NDSU1"/>
    <property type="match status" value="1"/>
</dbReference>
<evidence type="ECO:0000256" key="4">
    <source>
        <dbReference type="ARBA" id="ARBA00022714"/>
    </source>
</evidence>
<dbReference type="Gene3D" id="3.10.20.740">
    <property type="match status" value="1"/>
</dbReference>
<evidence type="ECO:0000259" key="14">
    <source>
        <dbReference type="PROSITE" id="PS51669"/>
    </source>
</evidence>
<keyword evidence="9 12" id="KW-0411">Iron-sulfur</keyword>
<keyword evidence="5 12" id="KW-0874">Quinone</keyword>
<dbReference type="PROSITE" id="PS51839">
    <property type="entry name" value="4FE4S_HC3"/>
    <property type="match status" value="1"/>
</dbReference>
<dbReference type="InterPro" id="IPR010228">
    <property type="entry name" value="NADH_UbQ_OxRdtase_Gsu"/>
</dbReference>
<gene>
    <name evidence="16" type="primary">nuoG</name>
    <name evidence="16" type="ORF">LVJ82_10175</name>
</gene>
<dbReference type="NCBIfam" id="TIGR01973">
    <property type="entry name" value="NuoG"/>
    <property type="match status" value="1"/>
</dbReference>
<dbReference type="InterPro" id="IPR019574">
    <property type="entry name" value="NADH_UbQ_OxRdtase_Gsu_4Fe4S-bd"/>
</dbReference>
<dbReference type="PROSITE" id="PS00643">
    <property type="entry name" value="COMPLEX1_75K_3"/>
    <property type="match status" value="1"/>
</dbReference>
<dbReference type="InterPro" id="IPR006657">
    <property type="entry name" value="MoPterin_dinucl-bd_dom"/>
</dbReference>
<organism evidence="16 17">
    <name type="scientific">Vitreoscilla massiliensis</name>
    <dbReference type="NCBI Taxonomy" id="1689272"/>
    <lineage>
        <taxon>Bacteria</taxon>
        <taxon>Pseudomonadati</taxon>
        <taxon>Pseudomonadota</taxon>
        <taxon>Betaproteobacteria</taxon>
        <taxon>Neisseriales</taxon>
        <taxon>Neisseriaceae</taxon>
        <taxon>Vitreoscilla</taxon>
    </lineage>
</organism>
<evidence type="ECO:0000256" key="8">
    <source>
        <dbReference type="ARBA" id="ARBA00023004"/>
    </source>
</evidence>
<comment type="catalytic activity">
    <reaction evidence="11 12">
        <text>a quinone + NADH + 5 H(+)(in) = a quinol + NAD(+) + 4 H(+)(out)</text>
        <dbReference type="Rhea" id="RHEA:57888"/>
        <dbReference type="ChEBI" id="CHEBI:15378"/>
        <dbReference type="ChEBI" id="CHEBI:24646"/>
        <dbReference type="ChEBI" id="CHEBI:57540"/>
        <dbReference type="ChEBI" id="CHEBI:57945"/>
        <dbReference type="ChEBI" id="CHEBI:132124"/>
    </reaction>
</comment>
<dbReference type="PROSITE" id="PS00642">
    <property type="entry name" value="COMPLEX1_75K_2"/>
    <property type="match status" value="1"/>
</dbReference>
<protein>
    <recommendedName>
        <fullName evidence="12">NADH-quinone oxidoreductase</fullName>
        <ecNumber evidence="12">7.1.1.-</ecNumber>
    </recommendedName>
</protein>